<keyword evidence="5" id="KW-1185">Reference proteome</keyword>
<dbReference type="EC" id="5.3.1.9" evidence="4"/>
<dbReference type="InterPro" id="IPR046348">
    <property type="entry name" value="SIS_dom_sf"/>
</dbReference>
<dbReference type="GO" id="GO:0004347">
    <property type="term" value="F:glucose-6-phosphate isomerase activity"/>
    <property type="evidence" value="ECO:0007669"/>
    <property type="project" value="UniProtKB-EC"/>
</dbReference>
<dbReference type="GO" id="GO:0006094">
    <property type="term" value="P:gluconeogenesis"/>
    <property type="evidence" value="ECO:0007669"/>
    <property type="project" value="UniProtKB-KW"/>
</dbReference>
<comment type="caution">
    <text evidence="4">The sequence shown here is derived from an EMBL/GenBank/DDBJ whole genome shotgun (WGS) entry which is preliminary data.</text>
</comment>
<reference evidence="4 5" key="1">
    <citation type="journal article" date="2013" name="Genome Announc.">
        <title>Draft Genome Sequence of Cesiribacter andamanensis Strain AMV16T, Isolated from a Soil Sample from a Mud Volcano in the Andaman Islands, India.</title>
        <authorList>
            <person name="Shivaji S."/>
            <person name="Ara S."/>
            <person name="Begum Z."/>
            <person name="Srinivas T.N."/>
            <person name="Singh A."/>
            <person name="Kumar Pinnaka A."/>
        </authorList>
    </citation>
    <scope>NUCLEOTIDE SEQUENCE [LARGE SCALE GENOMIC DNA]</scope>
    <source>
        <strain evidence="4 5">AMV16</strain>
    </source>
</reference>
<evidence type="ECO:0000256" key="1">
    <source>
        <dbReference type="ARBA" id="ARBA00022432"/>
    </source>
</evidence>
<dbReference type="SUPFAM" id="SSF53697">
    <property type="entry name" value="SIS domain"/>
    <property type="match status" value="1"/>
</dbReference>
<protein>
    <submittedName>
        <fullName evidence="4">Glucose-6-phosphate isomerase</fullName>
        <ecNumber evidence="4">5.3.1.9</ecNumber>
    </submittedName>
</protein>
<keyword evidence="2" id="KW-0324">Glycolysis</keyword>
<gene>
    <name evidence="4" type="primary">pgi_1</name>
    <name evidence="4" type="ORF">ADICEAN_02489</name>
</gene>
<dbReference type="PATRIC" id="fig|1279009.4.peg.2522"/>
<dbReference type="GO" id="GO:0097367">
    <property type="term" value="F:carbohydrate derivative binding"/>
    <property type="evidence" value="ECO:0007669"/>
    <property type="project" value="InterPro"/>
</dbReference>
<dbReference type="InterPro" id="IPR001672">
    <property type="entry name" value="G6P_Isomerase"/>
</dbReference>
<proteinExistence type="predicted"/>
<dbReference type="Gene3D" id="3.40.50.10490">
    <property type="entry name" value="Glucose-6-phosphate isomerase like protein, domain 1"/>
    <property type="match status" value="1"/>
</dbReference>
<name>M7N516_9BACT</name>
<sequence>MFPSINPTTTTAWQQLQAHYSTIRPLHLRSLFAQDPKRFRKFSLQFEDILLDYAKNRITEETLSLLLQLARECRLPEAIEAMFGGEKINFTESRQVLHIALRNQAIPLLK</sequence>
<dbReference type="Proteomes" id="UP000011910">
    <property type="component" value="Unassembled WGS sequence"/>
</dbReference>
<dbReference type="FunFam" id="3.40.50.10490:FF:000048">
    <property type="entry name" value="Glucose-6-phosphate isomerase"/>
    <property type="match status" value="1"/>
</dbReference>
<dbReference type="eggNOG" id="COG0166">
    <property type="taxonomic scope" value="Bacteria"/>
</dbReference>
<evidence type="ECO:0000256" key="2">
    <source>
        <dbReference type="ARBA" id="ARBA00023152"/>
    </source>
</evidence>
<accession>M7N516</accession>
<dbReference type="PANTHER" id="PTHR11469:SF1">
    <property type="entry name" value="GLUCOSE-6-PHOSPHATE ISOMERASE"/>
    <property type="match status" value="1"/>
</dbReference>
<dbReference type="GO" id="GO:0006096">
    <property type="term" value="P:glycolytic process"/>
    <property type="evidence" value="ECO:0007669"/>
    <property type="project" value="UniProtKB-KW"/>
</dbReference>
<dbReference type="GO" id="GO:0051156">
    <property type="term" value="P:glucose 6-phosphate metabolic process"/>
    <property type="evidence" value="ECO:0007669"/>
    <property type="project" value="TreeGrafter"/>
</dbReference>
<dbReference type="PANTHER" id="PTHR11469">
    <property type="entry name" value="GLUCOSE-6-PHOSPHATE ISOMERASE"/>
    <property type="match status" value="1"/>
</dbReference>
<keyword evidence="3 4" id="KW-0413">Isomerase</keyword>
<evidence type="ECO:0000313" key="5">
    <source>
        <dbReference type="Proteomes" id="UP000011910"/>
    </source>
</evidence>
<dbReference type="Pfam" id="PF00342">
    <property type="entry name" value="PGI"/>
    <property type="match status" value="1"/>
</dbReference>
<dbReference type="GO" id="GO:0048029">
    <property type="term" value="F:monosaccharide binding"/>
    <property type="evidence" value="ECO:0007669"/>
    <property type="project" value="TreeGrafter"/>
</dbReference>
<dbReference type="PROSITE" id="PS51463">
    <property type="entry name" value="P_GLUCOSE_ISOMERASE_3"/>
    <property type="match status" value="1"/>
</dbReference>
<dbReference type="EMBL" id="AODQ01000060">
    <property type="protein sequence ID" value="EMR02392.1"/>
    <property type="molecule type" value="Genomic_DNA"/>
</dbReference>
<evidence type="ECO:0000313" key="4">
    <source>
        <dbReference type="EMBL" id="EMR02392.1"/>
    </source>
</evidence>
<keyword evidence="1" id="KW-0312">Gluconeogenesis</keyword>
<organism evidence="4 5">
    <name type="scientific">Cesiribacter andamanensis AMV16</name>
    <dbReference type="NCBI Taxonomy" id="1279009"/>
    <lineage>
        <taxon>Bacteria</taxon>
        <taxon>Pseudomonadati</taxon>
        <taxon>Bacteroidota</taxon>
        <taxon>Cytophagia</taxon>
        <taxon>Cytophagales</taxon>
        <taxon>Cesiribacteraceae</taxon>
        <taxon>Cesiribacter</taxon>
    </lineage>
</organism>
<dbReference type="STRING" id="1279009.ADICEAN_02489"/>
<evidence type="ECO:0000256" key="3">
    <source>
        <dbReference type="ARBA" id="ARBA00023235"/>
    </source>
</evidence>
<dbReference type="AlphaFoldDB" id="M7N516"/>
<dbReference type="GO" id="GO:0005829">
    <property type="term" value="C:cytosol"/>
    <property type="evidence" value="ECO:0007669"/>
    <property type="project" value="TreeGrafter"/>
</dbReference>